<dbReference type="Pfam" id="PF08597">
    <property type="entry name" value="eIF3_subunit"/>
    <property type="match status" value="1"/>
</dbReference>
<comment type="subunit">
    <text evidence="5">Component of the eukaryotic translation initiation factor 3 (eIF-3) complex, which is composed of 13 subunits: EIF3A, EIF3B, EIF3C, EIF3D, EIF3E, EIF3F, EIF3G, EIF3H, EIF3I, EIF3J, EIF3K, EIF3L and EIF3M. The eIF-3 complex appears to include 3 stable modules: module A is composed of EIF3A, EIF3B, EIF3G and EIF3I; module B is composed of EIF3F, EIF3H, and EIF3M; and module C is composed of EIF3C, EIF3D, EIF3E, EIF3K and EIF3L. EIF3C of module C binds EIF3B of module A and EIF3H of module B, thereby linking the three modules. EIF3J is a labile subunit that binds to the eIF-3 complex via EIF3B. The eIF-3 complex interacts with RPS6KB1 under conditions of nutrient depletion. Mitogenic stimulation leads to binding and activation of a complex composed of MTOR and RPTOR, leading to phosphorylation and release of RPS6KB1 and binding of EIF4B to eIF-3.</text>
</comment>
<dbReference type="Proteomes" id="UP000472271">
    <property type="component" value="Chromosome 3"/>
</dbReference>
<keyword evidence="1 6" id="KW-0963">Cytoplasm</keyword>
<dbReference type="GO" id="GO:0033290">
    <property type="term" value="C:eukaryotic 48S preinitiation complex"/>
    <property type="evidence" value="ECO:0007669"/>
    <property type="project" value="UniProtKB-UniRule"/>
</dbReference>
<keyword evidence="4" id="KW-0175">Coiled coil</keyword>
<name>A0A672YC51_9TELE</name>
<evidence type="ECO:0000313" key="8">
    <source>
        <dbReference type="Ensembl" id="ENSSORP00005000196.1"/>
    </source>
</evidence>
<dbReference type="Ensembl" id="ENSSORT00005000212.1">
    <property type="protein sequence ID" value="ENSSORP00005000196.1"/>
    <property type="gene ID" value="ENSSORG00005000148.1"/>
</dbReference>
<dbReference type="InterPro" id="IPR023194">
    <property type="entry name" value="eIF3-like_dom_sf"/>
</dbReference>
<keyword evidence="9" id="KW-1185">Reference proteome</keyword>
<evidence type="ECO:0000256" key="4">
    <source>
        <dbReference type="ARBA" id="ARBA00023054"/>
    </source>
</evidence>
<evidence type="ECO:0000313" key="9">
    <source>
        <dbReference type="Proteomes" id="UP000472271"/>
    </source>
</evidence>
<dbReference type="GO" id="GO:0016282">
    <property type="term" value="C:eukaryotic 43S preinitiation complex"/>
    <property type="evidence" value="ECO:0007669"/>
    <property type="project" value="UniProtKB-UniRule"/>
</dbReference>
<dbReference type="Gene3D" id="1.10.246.60">
    <property type="entry name" value="Eukaryotic translation initiation factor 3 like domains"/>
    <property type="match status" value="1"/>
</dbReference>
<keyword evidence="2 6" id="KW-0396">Initiation factor</keyword>
<dbReference type="GO" id="GO:0005852">
    <property type="term" value="C:eukaryotic translation initiation factor 3 complex"/>
    <property type="evidence" value="ECO:0007669"/>
    <property type="project" value="UniProtKB-UniRule"/>
</dbReference>
<comment type="function">
    <text evidence="6">Component of the eukaryotic translation initiation factor 3 (eIF-3) complex, which is involved in protein synthesis of a specialized repertoire of mRNAs and, together with other initiation factors, stimulates binding of mRNA and methionyl-tRNAi to the 40S ribosome. The eIF-3 complex specifically targets and initiates translation of a subset of mRNAs involved in cell proliferation.</text>
</comment>
<dbReference type="GO" id="GO:0001732">
    <property type="term" value="P:formation of cytoplasmic translation initiation complex"/>
    <property type="evidence" value="ECO:0007669"/>
    <property type="project" value="UniProtKB-UniRule"/>
</dbReference>
<reference evidence="8" key="1">
    <citation type="submission" date="2019-06" db="EMBL/GenBank/DDBJ databases">
        <authorList>
            <consortium name="Wellcome Sanger Institute Data Sharing"/>
        </authorList>
    </citation>
    <scope>NUCLEOTIDE SEQUENCE [LARGE SCALE GENOMIC DNA]</scope>
</reference>
<comment type="subcellular location">
    <subcellularLocation>
        <location evidence="6">Cytoplasm</location>
    </subcellularLocation>
</comment>
<evidence type="ECO:0000256" key="2">
    <source>
        <dbReference type="ARBA" id="ARBA00022540"/>
    </source>
</evidence>
<feature type="compositionally biased region" description="Basic and acidic residues" evidence="7">
    <location>
        <begin position="68"/>
        <end position="102"/>
    </location>
</feature>
<protein>
    <recommendedName>
        <fullName evidence="6">Eukaryotic translation initiation factor 3 subunit J</fullName>
        <shortName evidence="6">eIF3j</shortName>
    </recommendedName>
    <alternativeName>
        <fullName evidence="6">Eukaryotic translation initiation factor 3 subunit 1</fullName>
    </alternativeName>
    <alternativeName>
        <fullName evidence="6">eIF-3-alpha</fullName>
    </alternativeName>
    <alternativeName>
        <fullName evidence="6">eIF3 p35</fullName>
    </alternativeName>
</protein>
<organism evidence="8 9">
    <name type="scientific">Sphaeramia orbicularis</name>
    <name type="common">orbiculate cardinalfish</name>
    <dbReference type="NCBI Taxonomy" id="375764"/>
    <lineage>
        <taxon>Eukaryota</taxon>
        <taxon>Metazoa</taxon>
        <taxon>Chordata</taxon>
        <taxon>Craniata</taxon>
        <taxon>Vertebrata</taxon>
        <taxon>Euteleostomi</taxon>
        <taxon>Actinopterygii</taxon>
        <taxon>Neopterygii</taxon>
        <taxon>Teleostei</taxon>
        <taxon>Neoteleostei</taxon>
        <taxon>Acanthomorphata</taxon>
        <taxon>Gobiaria</taxon>
        <taxon>Kurtiformes</taxon>
        <taxon>Apogonoidei</taxon>
        <taxon>Apogonidae</taxon>
        <taxon>Apogoninae</taxon>
        <taxon>Sphaeramia</taxon>
    </lineage>
</organism>
<dbReference type="FunCoup" id="A0A672YC51">
    <property type="interactions" value="1567"/>
</dbReference>
<feature type="region of interest" description="Disordered" evidence="7">
    <location>
        <begin position="42"/>
        <end position="108"/>
    </location>
</feature>
<sequence length="261" mass="30133">MSLAARYCQTQSLDVDWLNKFHVVVFTDADNFEPEEPIKKAAALDKWEGEDEEEEVKDNWDDDEEEEEKKTKVSEKKKLSEKIKEKENRLKKKQQELKDMQEKSTTLNLNPEEQLAEKLRVKKLQEDADLELAKDAFGISSTSNSVTGIDTMCPSSKEDFTEFEKLLKEKISQFEKSVHYSSFLDSLFRELCISLEVDDLKKISNSLSVLLSEKQKQEKQNKGKKKKKGVLPGGGLKAQMRDDLDYAEFDGGYAQDYEDFM</sequence>
<dbReference type="InParanoid" id="A0A672YC51"/>
<reference evidence="8" key="2">
    <citation type="submission" date="2025-08" db="UniProtKB">
        <authorList>
            <consortium name="Ensembl"/>
        </authorList>
    </citation>
    <scope>IDENTIFICATION</scope>
</reference>
<reference evidence="8" key="3">
    <citation type="submission" date="2025-09" db="UniProtKB">
        <authorList>
            <consortium name="Ensembl"/>
        </authorList>
    </citation>
    <scope>IDENTIFICATION</scope>
</reference>
<dbReference type="AlphaFoldDB" id="A0A672YC51"/>
<gene>
    <name evidence="6" type="primary">EIF3J</name>
    <name evidence="8" type="synonym">eif3jb</name>
    <name evidence="6" type="synonym">EIF3S1</name>
</gene>
<dbReference type="PANTHER" id="PTHR21681">
    <property type="entry name" value="EUKARYOTIC TRANSLATION INITIATION FACTOR 3 SUBUNIT J"/>
    <property type="match status" value="1"/>
</dbReference>
<evidence type="ECO:0000256" key="3">
    <source>
        <dbReference type="ARBA" id="ARBA00022917"/>
    </source>
</evidence>
<feature type="compositionally biased region" description="Acidic residues" evidence="7">
    <location>
        <begin position="48"/>
        <end position="67"/>
    </location>
</feature>
<comment type="similarity">
    <text evidence="6">Belongs to the eIF-3 subunit J family.</text>
</comment>
<evidence type="ECO:0000256" key="1">
    <source>
        <dbReference type="ARBA" id="ARBA00022490"/>
    </source>
</evidence>
<keyword evidence="3 6" id="KW-0648">Protein biosynthesis</keyword>
<evidence type="ECO:0000256" key="6">
    <source>
        <dbReference type="HAMAP-Rule" id="MF_03009"/>
    </source>
</evidence>
<feature type="region of interest" description="Disordered" evidence="7">
    <location>
        <begin position="214"/>
        <end position="237"/>
    </location>
</feature>
<dbReference type="PANTHER" id="PTHR21681:SF0">
    <property type="entry name" value="EUKARYOTIC TRANSLATION INITIATION FACTOR 3 SUBUNIT J"/>
    <property type="match status" value="1"/>
</dbReference>
<accession>A0A672YC51</accession>
<dbReference type="HAMAP" id="MF_03009">
    <property type="entry name" value="eIF3j"/>
    <property type="match status" value="1"/>
</dbReference>
<evidence type="ECO:0000256" key="7">
    <source>
        <dbReference type="SAM" id="MobiDB-lite"/>
    </source>
</evidence>
<dbReference type="GO" id="GO:0003743">
    <property type="term" value="F:translation initiation factor activity"/>
    <property type="evidence" value="ECO:0007669"/>
    <property type="project" value="UniProtKB-UniRule"/>
</dbReference>
<evidence type="ECO:0000256" key="5">
    <source>
        <dbReference type="ARBA" id="ARBA00065260"/>
    </source>
</evidence>
<dbReference type="InterPro" id="IPR013906">
    <property type="entry name" value="eIF3j"/>
</dbReference>
<proteinExistence type="inferred from homology"/>
<dbReference type="FunFam" id="1.10.246.60:FF:000001">
    <property type="entry name" value="Eukaryotic translation initiation factor 3 subunit J"/>
    <property type="match status" value="1"/>
</dbReference>